<evidence type="ECO:0000259" key="1">
    <source>
        <dbReference type="SMART" id="SM01358"/>
    </source>
</evidence>
<feature type="non-terminal residue" evidence="2">
    <location>
        <position position="286"/>
    </location>
</feature>
<accession>A0A832J467</accession>
<sequence length="286" mass="32694">MTIKQRMFLLAAIITVAVLSMLVLQQYTTNRSDLLRRGITTLFDVEADMQAMLAIEREYLLTHSPKSSKNFYEEEAELIEELHELDEILTQLGLDSSPLKGIYLDLDTLASHFSELEKLIEQIGLDENQGLRGSLRQAAHQVEKVFRQTNNAPLLVELLMLRRHEKDFLLRLDAKYVDRHNKVYRELTSQIEQTSLDATRRDSIINNLTTYTTNFHTLVETKKRLGFREGDGLRAKLGGSIDRVLKNQKVLATHTSETIKQARINQDKVIFSGTLLLIITLVGMAL</sequence>
<dbReference type="Proteomes" id="UP000885832">
    <property type="component" value="Unassembled WGS sequence"/>
</dbReference>
<dbReference type="SMART" id="SM01358">
    <property type="entry name" value="HBM"/>
    <property type="match status" value="1"/>
</dbReference>
<dbReference type="InterPro" id="IPR032255">
    <property type="entry name" value="HBM"/>
</dbReference>
<gene>
    <name evidence="2" type="ORF">ENJ65_06870</name>
</gene>
<proteinExistence type="predicted"/>
<name>A0A832J467_9GAMM</name>
<dbReference type="EMBL" id="DRNF01000434">
    <property type="protein sequence ID" value="HHJ81340.1"/>
    <property type="molecule type" value="Genomic_DNA"/>
</dbReference>
<feature type="domain" description="HBM" evidence="1">
    <location>
        <begin position="26"/>
        <end position="261"/>
    </location>
</feature>
<protein>
    <recommendedName>
        <fullName evidence="1">HBM domain-containing protein</fullName>
    </recommendedName>
</protein>
<comment type="caution">
    <text evidence="2">The sequence shown here is derived from an EMBL/GenBank/DDBJ whole genome shotgun (WGS) entry which is preliminary data.</text>
</comment>
<organism evidence="2">
    <name type="scientific">Candidatus Tenderia electrophaga</name>
    <dbReference type="NCBI Taxonomy" id="1748243"/>
    <lineage>
        <taxon>Bacteria</taxon>
        <taxon>Pseudomonadati</taxon>
        <taxon>Pseudomonadota</taxon>
        <taxon>Gammaproteobacteria</taxon>
        <taxon>Candidatus Tenderiales</taxon>
        <taxon>Candidatus Tenderiaceae</taxon>
        <taxon>Candidatus Tenderia</taxon>
    </lineage>
</organism>
<dbReference type="AlphaFoldDB" id="A0A832J467"/>
<reference evidence="2" key="1">
    <citation type="journal article" date="2020" name="mSystems">
        <title>Genome- and Community-Level Interaction Insights into Carbon Utilization and Element Cycling Functions of Hydrothermarchaeota in Hydrothermal Sediment.</title>
        <authorList>
            <person name="Zhou Z."/>
            <person name="Liu Y."/>
            <person name="Xu W."/>
            <person name="Pan J."/>
            <person name="Luo Z.H."/>
            <person name="Li M."/>
        </authorList>
    </citation>
    <scope>NUCLEOTIDE SEQUENCE [LARGE SCALE GENOMIC DNA]</scope>
    <source>
        <strain evidence="2">HyVt-505</strain>
    </source>
</reference>
<evidence type="ECO:0000313" key="2">
    <source>
        <dbReference type="EMBL" id="HHJ81340.1"/>
    </source>
</evidence>